<protein>
    <submittedName>
        <fullName evidence="2">Uncharacterized protein</fullName>
    </submittedName>
</protein>
<organism evidence="2 3">
    <name type="scientific">Trichoderma gamsii</name>
    <dbReference type="NCBI Taxonomy" id="398673"/>
    <lineage>
        <taxon>Eukaryota</taxon>
        <taxon>Fungi</taxon>
        <taxon>Dikarya</taxon>
        <taxon>Ascomycota</taxon>
        <taxon>Pezizomycotina</taxon>
        <taxon>Sordariomycetes</taxon>
        <taxon>Hypocreomycetidae</taxon>
        <taxon>Hypocreales</taxon>
        <taxon>Hypocreaceae</taxon>
        <taxon>Trichoderma</taxon>
    </lineage>
</organism>
<sequence>MFLTTLNRAGRTFWCLASPAVRPASMQTSSPVRIRRGSPSRTNGPPIRLSV</sequence>
<evidence type="ECO:0000256" key="1">
    <source>
        <dbReference type="SAM" id="MobiDB-lite"/>
    </source>
</evidence>
<dbReference type="Proteomes" id="UP000236546">
    <property type="component" value="Unassembled WGS sequence"/>
</dbReference>
<dbReference type="EMBL" id="MTYH01000026">
    <property type="protein sequence ID" value="PNP45166.1"/>
    <property type="molecule type" value="Genomic_DNA"/>
</dbReference>
<dbReference type="AlphaFoldDB" id="A0A2K0TI02"/>
<evidence type="ECO:0000313" key="2">
    <source>
        <dbReference type="EMBL" id="PNP45166.1"/>
    </source>
</evidence>
<gene>
    <name evidence="2" type="ORF">TGAMA5MH_03217</name>
</gene>
<proteinExistence type="predicted"/>
<evidence type="ECO:0000313" key="3">
    <source>
        <dbReference type="Proteomes" id="UP000236546"/>
    </source>
</evidence>
<accession>A0A2K0TI02</accession>
<feature type="region of interest" description="Disordered" evidence="1">
    <location>
        <begin position="25"/>
        <end position="51"/>
    </location>
</feature>
<comment type="caution">
    <text evidence="2">The sequence shown here is derived from an EMBL/GenBank/DDBJ whole genome shotgun (WGS) entry which is preliminary data.</text>
</comment>
<name>A0A2K0TI02_9HYPO</name>
<reference evidence="2 3" key="1">
    <citation type="submission" date="2017-02" db="EMBL/GenBank/DDBJ databases">
        <title>Genomes of Trichoderma spp. with biocontrol activity.</title>
        <authorList>
            <person name="Gardiner D."/>
            <person name="Kazan K."/>
            <person name="Vos C."/>
            <person name="Harvey P."/>
        </authorList>
    </citation>
    <scope>NUCLEOTIDE SEQUENCE [LARGE SCALE GENOMIC DNA]</scope>
    <source>
        <strain evidence="2 3">A5MH</strain>
    </source>
</reference>